<organism evidence="11 12">
    <name type="scientific">Tenebrio molitor</name>
    <name type="common">Yellow mealworm beetle</name>
    <dbReference type="NCBI Taxonomy" id="7067"/>
    <lineage>
        <taxon>Eukaryota</taxon>
        <taxon>Metazoa</taxon>
        <taxon>Ecdysozoa</taxon>
        <taxon>Arthropoda</taxon>
        <taxon>Hexapoda</taxon>
        <taxon>Insecta</taxon>
        <taxon>Pterygota</taxon>
        <taxon>Neoptera</taxon>
        <taxon>Endopterygota</taxon>
        <taxon>Coleoptera</taxon>
        <taxon>Polyphaga</taxon>
        <taxon>Cucujiformia</taxon>
        <taxon>Tenebrionidae</taxon>
        <taxon>Tenebrio</taxon>
    </lineage>
</organism>
<dbReference type="SUPFAM" id="SSF48113">
    <property type="entry name" value="Heme-dependent peroxidases"/>
    <property type="match status" value="1"/>
</dbReference>
<sequence>MASDLNEQFQYNLMLAKALVQLMPATDRQHIRIWFDVLAELDQTQQEMAIRNEYIWFILLMLQNNRIEEYFKELPPRKILPLRDVLEQKIIDDVLIASDNNMSWLDTVSDEEKEKNLEKKKVAPENFLNSQPLPKEGVICYFGAFSDQSPSNFFQGTQNNTLLEDDLISNASKHSDFCIDKSHCVPFVQCPAHVRIETKKMCKTAVGSDGVCCFTGQNHTTPEDRHPRGRQHLVRMNPQTINLIARHSQDKINEYKVKETVLLADGHLLFPGSPSYDHFRNFKLLTKTDLSEVLDLASRAMEIALATRDFKNRQGLTNQQIELGMLQQDLSATPLGIACAAKPHCPLYPVKYRRIDGACNNAANPAWGSGMTPYARLLPPSYEDGIWLPRVSEHEGQALASPRLISSTIISDGSAVNHEHTLMVMQFGQFLSHDITQSIEFSFANGSAISCCSDDGRAKLHHEERHYACMAIDIPHKDPFYNQFNQKCMNFVRSVLAPRQDCTLGYAQQMNKITHFIDGSAIYGSTPEQTGRLRSFEKGLLRVFNDFGRHMLPLSPEPDECLNRKQNLACYMSGDSRTNQMISLVTLHTIFLREHNRLANELSKLNSHWTDEEVFLEARQIVVAELQVITYKEFLPIVIGNAAMEQFDLSLSSGTEYSHDYDESIEPSATNEFAAAAFRFGHSTVDGLLKIYGKKRMDEMIFIPETMFQPSRMRKFFFMDELLSTLTTEPIQQVDHNLDEALTRYMFRAGNPFGIDLASLNIQRGRDHGLRPYNDYRELVGLPRLKHFEELSPELSEKLRKVYASVNDIDLWVGGLLEEKAPGSIVGYTFRDIIADQFYRLKKGDKYFFENSPRINPGSFAPEQLLELRKASMSRLICDNSDGTLLGRQAPSAFKKPGVEG</sequence>
<protein>
    <recommendedName>
        <fullName evidence="10">DUF4485 domain-containing protein</fullName>
    </recommendedName>
</protein>
<dbReference type="AlphaFoldDB" id="A0A8J6L952"/>
<keyword evidence="9" id="KW-0479">Metal-binding</keyword>
<dbReference type="InterPro" id="IPR027831">
    <property type="entry name" value="DUF4485"/>
</dbReference>
<keyword evidence="4 9" id="KW-0349">Heme</keyword>
<reference evidence="11" key="2">
    <citation type="submission" date="2021-08" db="EMBL/GenBank/DDBJ databases">
        <authorList>
            <person name="Eriksson T."/>
        </authorList>
    </citation>
    <scope>NUCLEOTIDE SEQUENCE</scope>
    <source>
        <strain evidence="11">Stoneville</strain>
        <tissue evidence="11">Whole head</tissue>
    </source>
</reference>
<keyword evidence="5" id="KW-0732">Signal</keyword>
<dbReference type="PRINTS" id="PR00457">
    <property type="entry name" value="ANPEROXIDASE"/>
</dbReference>
<evidence type="ECO:0000256" key="1">
    <source>
        <dbReference type="ARBA" id="ARBA00004613"/>
    </source>
</evidence>
<evidence type="ECO:0000256" key="8">
    <source>
        <dbReference type="ARBA" id="ARBA00023180"/>
    </source>
</evidence>
<evidence type="ECO:0000256" key="2">
    <source>
        <dbReference type="ARBA" id="ARBA00022525"/>
    </source>
</evidence>
<gene>
    <name evidence="11" type="ORF">GEV33_012333</name>
</gene>
<dbReference type="GO" id="GO:0005576">
    <property type="term" value="C:extracellular region"/>
    <property type="evidence" value="ECO:0007669"/>
    <property type="project" value="UniProtKB-SubCell"/>
</dbReference>
<dbReference type="GO" id="GO:0020037">
    <property type="term" value="F:heme binding"/>
    <property type="evidence" value="ECO:0007669"/>
    <property type="project" value="InterPro"/>
</dbReference>
<comment type="caution">
    <text evidence="11">The sequence shown here is derived from an EMBL/GenBank/DDBJ whole genome shotgun (WGS) entry which is preliminary data.</text>
</comment>
<accession>A0A8J6L952</accession>
<evidence type="ECO:0000313" key="12">
    <source>
        <dbReference type="Proteomes" id="UP000719412"/>
    </source>
</evidence>
<feature type="domain" description="DUF4485" evidence="10">
    <location>
        <begin position="5"/>
        <end position="81"/>
    </location>
</feature>
<dbReference type="InterPro" id="IPR010255">
    <property type="entry name" value="Haem_peroxidase_sf"/>
</dbReference>
<reference evidence="11" key="1">
    <citation type="journal article" date="2020" name="J Insects Food Feed">
        <title>The yellow mealworm (Tenebrio molitor) genome: a resource for the emerging insects as food and feed industry.</title>
        <authorList>
            <person name="Eriksson T."/>
            <person name="Andere A."/>
            <person name="Kelstrup H."/>
            <person name="Emery V."/>
            <person name="Picard C."/>
        </authorList>
    </citation>
    <scope>NUCLEOTIDE SEQUENCE</scope>
    <source>
        <strain evidence="11">Stoneville</strain>
        <tissue evidence="11">Whole head</tissue>
    </source>
</reference>
<evidence type="ECO:0000256" key="9">
    <source>
        <dbReference type="PIRSR" id="PIRSR619791-2"/>
    </source>
</evidence>
<dbReference type="GO" id="GO:0006979">
    <property type="term" value="P:response to oxidative stress"/>
    <property type="evidence" value="ECO:0007669"/>
    <property type="project" value="InterPro"/>
</dbReference>
<dbReference type="Pfam" id="PF14846">
    <property type="entry name" value="DUF4485"/>
    <property type="match status" value="1"/>
</dbReference>
<feature type="binding site" description="axial binding residue" evidence="9">
    <location>
        <position position="682"/>
    </location>
    <ligand>
        <name>heme b</name>
        <dbReference type="ChEBI" id="CHEBI:60344"/>
    </ligand>
    <ligandPart>
        <name>Fe</name>
        <dbReference type="ChEBI" id="CHEBI:18248"/>
    </ligandPart>
</feature>
<dbReference type="CDD" id="cd09823">
    <property type="entry name" value="peroxinectin_like"/>
    <property type="match status" value="1"/>
</dbReference>
<name>A0A8J6L952_TENMO</name>
<dbReference type="FunFam" id="1.10.640.10:FF:000003">
    <property type="entry name" value="chorion peroxidase"/>
    <property type="match status" value="1"/>
</dbReference>
<dbReference type="Pfam" id="PF03098">
    <property type="entry name" value="An_peroxidase"/>
    <property type="match status" value="1"/>
</dbReference>
<evidence type="ECO:0000259" key="10">
    <source>
        <dbReference type="Pfam" id="PF14846"/>
    </source>
</evidence>
<dbReference type="GO" id="GO:0022412">
    <property type="term" value="P:cellular process involved in reproduction in multicellular organism"/>
    <property type="evidence" value="ECO:0007669"/>
    <property type="project" value="UniProtKB-ARBA"/>
</dbReference>
<dbReference type="PROSITE" id="PS50292">
    <property type="entry name" value="PEROXIDASE_3"/>
    <property type="match status" value="1"/>
</dbReference>
<comment type="subcellular location">
    <subcellularLocation>
        <location evidence="1">Secreted</location>
    </subcellularLocation>
</comment>
<keyword evidence="3" id="KW-0575">Peroxidase</keyword>
<keyword evidence="8" id="KW-0325">Glycoprotein</keyword>
<evidence type="ECO:0000256" key="6">
    <source>
        <dbReference type="ARBA" id="ARBA00023002"/>
    </source>
</evidence>
<evidence type="ECO:0000256" key="5">
    <source>
        <dbReference type="ARBA" id="ARBA00022729"/>
    </source>
</evidence>
<dbReference type="Gene3D" id="1.10.640.10">
    <property type="entry name" value="Haem peroxidase domain superfamily, animal type"/>
    <property type="match status" value="1"/>
</dbReference>
<dbReference type="PANTHER" id="PTHR11475">
    <property type="entry name" value="OXIDASE/PEROXIDASE"/>
    <property type="match status" value="1"/>
</dbReference>
<proteinExistence type="predicted"/>
<dbReference type="InterPro" id="IPR037120">
    <property type="entry name" value="Haem_peroxidase_sf_animal"/>
</dbReference>
<keyword evidence="12" id="KW-1185">Reference proteome</keyword>
<dbReference type="GO" id="GO:0004601">
    <property type="term" value="F:peroxidase activity"/>
    <property type="evidence" value="ECO:0007669"/>
    <property type="project" value="UniProtKB-KW"/>
</dbReference>
<evidence type="ECO:0000256" key="4">
    <source>
        <dbReference type="ARBA" id="ARBA00022617"/>
    </source>
</evidence>
<keyword evidence="6" id="KW-0560">Oxidoreductase</keyword>
<keyword evidence="2" id="KW-0964">Secreted</keyword>
<dbReference type="Proteomes" id="UP000719412">
    <property type="component" value="Unassembled WGS sequence"/>
</dbReference>
<dbReference type="EMBL" id="JABDTM020027475">
    <property type="protein sequence ID" value="KAH0810458.1"/>
    <property type="molecule type" value="Genomic_DNA"/>
</dbReference>
<evidence type="ECO:0000256" key="7">
    <source>
        <dbReference type="ARBA" id="ARBA00023004"/>
    </source>
</evidence>
<dbReference type="PANTHER" id="PTHR11475:SF4">
    <property type="entry name" value="CHORION PEROXIDASE"/>
    <property type="match status" value="1"/>
</dbReference>
<dbReference type="GO" id="GO:0046872">
    <property type="term" value="F:metal ion binding"/>
    <property type="evidence" value="ECO:0007669"/>
    <property type="project" value="UniProtKB-KW"/>
</dbReference>
<evidence type="ECO:0000256" key="3">
    <source>
        <dbReference type="ARBA" id="ARBA00022559"/>
    </source>
</evidence>
<dbReference type="InterPro" id="IPR019791">
    <property type="entry name" value="Haem_peroxidase_animal"/>
</dbReference>
<evidence type="ECO:0000313" key="11">
    <source>
        <dbReference type="EMBL" id="KAH0810458.1"/>
    </source>
</evidence>
<keyword evidence="7 9" id="KW-0408">Iron</keyword>